<protein>
    <submittedName>
        <fullName evidence="1">Uncharacterized protein</fullName>
    </submittedName>
</protein>
<organism evidence="1 2">
    <name type="scientific">Gossypium arboreum</name>
    <name type="common">Tree cotton</name>
    <name type="synonym">Gossypium nanking</name>
    <dbReference type="NCBI Taxonomy" id="29729"/>
    <lineage>
        <taxon>Eukaryota</taxon>
        <taxon>Viridiplantae</taxon>
        <taxon>Streptophyta</taxon>
        <taxon>Embryophyta</taxon>
        <taxon>Tracheophyta</taxon>
        <taxon>Spermatophyta</taxon>
        <taxon>Magnoliopsida</taxon>
        <taxon>eudicotyledons</taxon>
        <taxon>Gunneridae</taxon>
        <taxon>Pentapetalae</taxon>
        <taxon>rosids</taxon>
        <taxon>malvids</taxon>
        <taxon>Malvales</taxon>
        <taxon>Malvaceae</taxon>
        <taxon>Malvoideae</taxon>
        <taxon>Gossypium</taxon>
    </lineage>
</organism>
<comment type="caution">
    <text evidence="1">The sequence shown here is derived from an EMBL/GenBank/DDBJ whole genome shotgun (WGS) entry which is preliminary data.</text>
</comment>
<sequence>MRHSEGIIQPIHAIDSKIHL</sequence>
<gene>
    <name evidence="1" type="ORF">F383_34637</name>
</gene>
<dbReference type="Proteomes" id="UP000032142">
    <property type="component" value="Unassembled WGS sequence"/>
</dbReference>
<evidence type="ECO:0000313" key="1">
    <source>
        <dbReference type="EMBL" id="KHG07186.1"/>
    </source>
</evidence>
<reference evidence="2" key="1">
    <citation type="submission" date="2014-09" db="EMBL/GenBank/DDBJ databases">
        <authorList>
            <person name="Mudge J."/>
            <person name="Ramaraj T."/>
            <person name="Lindquist I.E."/>
            <person name="Bharti A.K."/>
            <person name="Sundararajan A."/>
            <person name="Cameron C.T."/>
            <person name="Woodward J.E."/>
            <person name="May G.D."/>
            <person name="Brubaker C."/>
            <person name="Broadhvest J."/>
            <person name="Wilkins T.A."/>
        </authorList>
    </citation>
    <scope>NUCLEOTIDE SEQUENCE</scope>
    <source>
        <strain evidence="2">cv. AKA8401</strain>
    </source>
</reference>
<accession>A0A0B0N7V3</accession>
<evidence type="ECO:0000313" key="2">
    <source>
        <dbReference type="Proteomes" id="UP000032142"/>
    </source>
</evidence>
<dbReference type="EMBL" id="JRRC01469344">
    <property type="protein sequence ID" value="KHG07186.1"/>
    <property type="molecule type" value="Genomic_DNA"/>
</dbReference>
<keyword evidence="2" id="KW-1185">Reference proteome</keyword>
<name>A0A0B0N7V3_GOSAR</name>
<proteinExistence type="predicted"/>
<dbReference type="AlphaFoldDB" id="A0A0B0N7V3"/>